<evidence type="ECO:0000256" key="4">
    <source>
        <dbReference type="PROSITE-ProRule" id="PRU00723"/>
    </source>
</evidence>
<dbReference type="EMBL" id="MU005773">
    <property type="protein sequence ID" value="KAF2707559.1"/>
    <property type="molecule type" value="Genomic_DNA"/>
</dbReference>
<gene>
    <name evidence="6" type="ORF">K504DRAFT_38537</name>
</gene>
<keyword evidence="2 4" id="KW-0863">Zinc-finger</keyword>
<feature type="zinc finger region" description="C3H1-type" evidence="4">
    <location>
        <begin position="225"/>
        <end position="253"/>
    </location>
</feature>
<proteinExistence type="predicted"/>
<reference evidence="6" key="1">
    <citation type="journal article" date="2020" name="Stud. Mycol.">
        <title>101 Dothideomycetes genomes: a test case for predicting lifestyles and emergence of pathogens.</title>
        <authorList>
            <person name="Haridas S."/>
            <person name="Albert R."/>
            <person name="Binder M."/>
            <person name="Bloem J."/>
            <person name="Labutti K."/>
            <person name="Salamov A."/>
            <person name="Andreopoulos B."/>
            <person name="Baker S."/>
            <person name="Barry K."/>
            <person name="Bills G."/>
            <person name="Bluhm B."/>
            <person name="Cannon C."/>
            <person name="Castanera R."/>
            <person name="Culley D."/>
            <person name="Daum C."/>
            <person name="Ezra D."/>
            <person name="Gonzalez J."/>
            <person name="Henrissat B."/>
            <person name="Kuo A."/>
            <person name="Liang C."/>
            <person name="Lipzen A."/>
            <person name="Lutzoni F."/>
            <person name="Magnuson J."/>
            <person name="Mondo S."/>
            <person name="Nolan M."/>
            <person name="Ohm R."/>
            <person name="Pangilinan J."/>
            <person name="Park H.-J."/>
            <person name="Ramirez L."/>
            <person name="Alfaro M."/>
            <person name="Sun H."/>
            <person name="Tritt A."/>
            <person name="Yoshinaga Y."/>
            <person name="Zwiers L.-H."/>
            <person name="Turgeon B."/>
            <person name="Goodwin S."/>
            <person name="Spatafora J."/>
            <person name="Crous P."/>
            <person name="Grigoriev I."/>
        </authorList>
    </citation>
    <scope>NUCLEOTIDE SEQUENCE</scope>
    <source>
        <strain evidence="6">CBS 279.74</strain>
    </source>
</reference>
<keyword evidence="3 4" id="KW-0862">Zinc</keyword>
<sequence>MVQTPTSFDLSEAELKKLSSEEKARVIKEWSSRIANAKNSISTSRSGYGTHGYNATPRHDFSHMNTYTNRTNTYISPTYRGAYRGYSGGPLHAHGASHEPTFNETDRSRHHPYATSRNLHYQNRMATFVKDHNTHTTHEQAKMTITKPCSAFTLTGICTRPGCRYVHDQNKVAICKDFLYKNNCPDGDGCPLSHTPSPHNTIACNHFRKGTCTKDDCRFAHVRVNPSAALCETFSRLGYCEKGNICADRHAFDECPDYTNKGECRAGAKCQFTHVVHAGRLRKARPSTETDSPVSRSSPEVIILDDDSSNTLEANTTPEISMNDDSKHGFTQQADFVPFM</sequence>
<evidence type="ECO:0000256" key="2">
    <source>
        <dbReference type="ARBA" id="ARBA00022771"/>
    </source>
</evidence>
<evidence type="ECO:0000256" key="1">
    <source>
        <dbReference type="ARBA" id="ARBA00022723"/>
    </source>
</evidence>
<dbReference type="SUPFAM" id="SSF90229">
    <property type="entry name" value="CCCH zinc finger"/>
    <property type="match status" value="2"/>
</dbReference>
<feature type="zinc finger region" description="C3H1-type" evidence="4">
    <location>
        <begin position="169"/>
        <end position="197"/>
    </location>
</feature>
<dbReference type="PANTHER" id="PTHR46156:SF1">
    <property type="entry name" value="ZINC FINGER CCCH DOMAIN-CONTAINING PROTEIN 3"/>
    <property type="match status" value="1"/>
</dbReference>
<dbReference type="InterPro" id="IPR036855">
    <property type="entry name" value="Znf_CCCH_sf"/>
</dbReference>
<feature type="zinc finger region" description="C3H1-type" evidence="4">
    <location>
        <begin position="254"/>
        <end position="277"/>
    </location>
</feature>
<evidence type="ECO:0000256" key="3">
    <source>
        <dbReference type="ARBA" id="ARBA00022833"/>
    </source>
</evidence>
<protein>
    <recommendedName>
        <fullName evidence="5">C3H1-type domain-containing protein</fullName>
    </recommendedName>
</protein>
<dbReference type="InterPro" id="IPR000571">
    <property type="entry name" value="Znf_CCCH"/>
</dbReference>
<keyword evidence="1 4" id="KW-0479">Metal-binding</keyword>
<dbReference type="Proteomes" id="UP000799428">
    <property type="component" value="Unassembled WGS sequence"/>
</dbReference>
<evidence type="ECO:0000313" key="7">
    <source>
        <dbReference type="Proteomes" id="UP000799428"/>
    </source>
</evidence>
<name>A0A6G1K3V8_9PLEO</name>
<feature type="zinc finger region" description="C3H1-type" evidence="4">
    <location>
        <begin position="198"/>
        <end position="224"/>
    </location>
</feature>
<accession>A0A6G1K3V8</accession>
<dbReference type="OrthoDB" id="410307at2759"/>
<dbReference type="PANTHER" id="PTHR46156">
    <property type="entry name" value="CCCH ZINGC FINGER"/>
    <property type="match status" value="1"/>
</dbReference>
<dbReference type="AlphaFoldDB" id="A0A6G1K3V8"/>
<dbReference type="PROSITE" id="PS50103">
    <property type="entry name" value="ZF_C3H1"/>
    <property type="match status" value="4"/>
</dbReference>
<organism evidence="6 7">
    <name type="scientific">Pleomassaria siparia CBS 279.74</name>
    <dbReference type="NCBI Taxonomy" id="1314801"/>
    <lineage>
        <taxon>Eukaryota</taxon>
        <taxon>Fungi</taxon>
        <taxon>Dikarya</taxon>
        <taxon>Ascomycota</taxon>
        <taxon>Pezizomycotina</taxon>
        <taxon>Dothideomycetes</taxon>
        <taxon>Pleosporomycetidae</taxon>
        <taxon>Pleosporales</taxon>
        <taxon>Pleomassariaceae</taxon>
        <taxon>Pleomassaria</taxon>
    </lineage>
</organism>
<dbReference type="Gene3D" id="4.10.1000.10">
    <property type="entry name" value="Zinc finger, CCCH-type"/>
    <property type="match status" value="2"/>
</dbReference>
<feature type="domain" description="C3H1-type" evidence="5">
    <location>
        <begin position="198"/>
        <end position="224"/>
    </location>
</feature>
<evidence type="ECO:0000313" key="6">
    <source>
        <dbReference type="EMBL" id="KAF2707559.1"/>
    </source>
</evidence>
<dbReference type="Pfam" id="PF14608">
    <property type="entry name" value="zf-CCCH_2"/>
    <property type="match status" value="4"/>
</dbReference>
<dbReference type="GO" id="GO:0008270">
    <property type="term" value="F:zinc ion binding"/>
    <property type="evidence" value="ECO:0007669"/>
    <property type="project" value="UniProtKB-KW"/>
</dbReference>
<dbReference type="FunFam" id="4.10.1000.10:FF:000035">
    <property type="entry name" value="CCCH zinc finger protein, variant"/>
    <property type="match status" value="1"/>
</dbReference>
<evidence type="ECO:0000259" key="5">
    <source>
        <dbReference type="PROSITE" id="PS50103"/>
    </source>
</evidence>
<feature type="domain" description="C3H1-type" evidence="5">
    <location>
        <begin position="254"/>
        <end position="277"/>
    </location>
</feature>
<dbReference type="GO" id="GO:0005634">
    <property type="term" value="C:nucleus"/>
    <property type="evidence" value="ECO:0007669"/>
    <property type="project" value="TreeGrafter"/>
</dbReference>
<dbReference type="SMART" id="SM00356">
    <property type="entry name" value="ZnF_C3H1"/>
    <property type="match status" value="5"/>
</dbReference>
<feature type="domain" description="C3H1-type" evidence="5">
    <location>
        <begin position="225"/>
        <end position="253"/>
    </location>
</feature>
<feature type="domain" description="C3H1-type" evidence="5">
    <location>
        <begin position="169"/>
        <end position="197"/>
    </location>
</feature>
<keyword evidence="7" id="KW-1185">Reference proteome</keyword>